<dbReference type="Gene3D" id="3.60.10.10">
    <property type="entry name" value="Endonuclease/exonuclease/phosphatase"/>
    <property type="match status" value="1"/>
</dbReference>
<organism evidence="2 3">
    <name type="scientific">Trichogramma kaykai</name>
    <dbReference type="NCBI Taxonomy" id="54128"/>
    <lineage>
        <taxon>Eukaryota</taxon>
        <taxon>Metazoa</taxon>
        <taxon>Ecdysozoa</taxon>
        <taxon>Arthropoda</taxon>
        <taxon>Hexapoda</taxon>
        <taxon>Insecta</taxon>
        <taxon>Pterygota</taxon>
        <taxon>Neoptera</taxon>
        <taxon>Endopterygota</taxon>
        <taxon>Hymenoptera</taxon>
        <taxon>Apocrita</taxon>
        <taxon>Proctotrupomorpha</taxon>
        <taxon>Chalcidoidea</taxon>
        <taxon>Trichogrammatidae</taxon>
        <taxon>Trichogramma</taxon>
    </lineage>
</organism>
<dbReference type="GO" id="GO:0071897">
    <property type="term" value="P:DNA biosynthetic process"/>
    <property type="evidence" value="ECO:0007669"/>
    <property type="project" value="UniProtKB-ARBA"/>
</dbReference>
<name>A0ABD2XT18_9HYME</name>
<dbReference type="AlphaFoldDB" id="A0ABD2XT18"/>
<evidence type="ECO:0000259" key="1">
    <source>
        <dbReference type="PROSITE" id="PS50878"/>
    </source>
</evidence>
<evidence type="ECO:0000313" key="2">
    <source>
        <dbReference type="EMBL" id="KAL3407727.1"/>
    </source>
</evidence>
<comment type="caution">
    <text evidence="2">The sequence shown here is derived from an EMBL/GenBank/DDBJ whole genome shotgun (WGS) entry which is preliminary data.</text>
</comment>
<dbReference type="InterPro" id="IPR000477">
    <property type="entry name" value="RT_dom"/>
</dbReference>
<dbReference type="SUPFAM" id="SSF56219">
    <property type="entry name" value="DNase I-like"/>
    <property type="match status" value="1"/>
</dbReference>
<dbReference type="EMBL" id="JBJJXI010000003">
    <property type="protein sequence ID" value="KAL3407727.1"/>
    <property type="molecule type" value="Genomic_DNA"/>
</dbReference>
<dbReference type="PANTHER" id="PTHR19446">
    <property type="entry name" value="REVERSE TRANSCRIPTASES"/>
    <property type="match status" value="1"/>
</dbReference>
<reference evidence="2 3" key="1">
    <citation type="journal article" date="2024" name="bioRxiv">
        <title>A reference genome for Trichogramma kaykai: A tiny desert-dwelling parasitoid wasp with competing sex-ratio distorters.</title>
        <authorList>
            <person name="Culotta J."/>
            <person name="Lindsey A.R."/>
        </authorList>
    </citation>
    <scope>NUCLEOTIDE SEQUENCE [LARGE SCALE GENOMIC DNA]</scope>
    <source>
        <strain evidence="2 3">KSX58</strain>
    </source>
</reference>
<dbReference type="Pfam" id="PF00078">
    <property type="entry name" value="RVT_1"/>
    <property type="match status" value="1"/>
</dbReference>
<sequence length="953" mass="106865">MYDLSKVLVDESIDVAILQEPWSYGAEPVGVPGSFRKFRSNSGKAAIIVNNSKMDCMLLNELTDENAVCVWLRSGGFECCVVSHYCQYGGSIEDEIEYLARVVDSGFASVLLGLDANACNQLWFSKDARGRRRGEAGRRGEALAEFIIATDLSILNQPSQYFTFSGPRGQSDIDLSLARGWAGTNWSWEIRPDLCHSDHNAIIMVAEGGAPQGVRAPRPEPMYRITEHGAALVASFVKTEAEQFGLQSYGELSPSEQVQLLESWVGAGCASTLQKRLPGGARIAWWSDRLQSLKVKLGRLRRSYQASRRVAGATTESLRLAYRSKLGEYKKAITEAKNSDWHRFVQEKGSIDPWGVVYRICCGRGASSDIARISKANTPCSSWSESAETLLNEFFPEGPDSVVPLPLARNGWDSPSWEFSEVDLAFKSLKKGKAPGPDGISNITLREIWRAIPRQIKVLLDSCLQSGVFPDEWKIARIVVLYKGNGKDPSKARSYRPISLLNGMSKVLEILMVGRLNLCMSGLWCESQYGFRKGKSTEDLLIDLFGMVRTSRYTYVAALLVDFKGAFDFLRWPCILNRLKETGMNNHEFSLWQSFFCNRRVFMVNRGGDLRCWRNLQRGCPQGSIGGPILWNLALDELLRRLNDLGIPTVAYADDTTCLIQGDSRARVEAGVASVLEEIYKWSDKYGVDVSEEKTQLILLKGTYSVKSRSVKVLRGDTPKWVAYTTEAKLLGCIIGERLSFTTHVKELRERLSSRLGGLRRVLRKSWGVQDGVARTWIKGIFEAMALYGAGAWGEALRRKEMRDELIRCQRMVLSACMRVCHTVPTVAMQVLAGSPPWDLRCLMRRTKYRIRRGLALDDLDLVADDGTGMRNLLLKCDEEVMNKWQSDWDSSDKGRVTYEFAPDVRSSMNWCKWMNVGWLVGYILTGKGGLNFYQHKINRAPSPLCECGAVED</sequence>
<feature type="domain" description="Reverse transcriptase" evidence="1">
    <location>
        <begin position="462"/>
        <end position="726"/>
    </location>
</feature>
<dbReference type="InterPro" id="IPR036691">
    <property type="entry name" value="Endo/exonu/phosph_ase_sf"/>
</dbReference>
<dbReference type="SUPFAM" id="SSF56672">
    <property type="entry name" value="DNA/RNA polymerases"/>
    <property type="match status" value="1"/>
</dbReference>
<proteinExistence type="predicted"/>
<dbReference type="InterPro" id="IPR043502">
    <property type="entry name" value="DNA/RNA_pol_sf"/>
</dbReference>
<dbReference type="PROSITE" id="PS50878">
    <property type="entry name" value="RT_POL"/>
    <property type="match status" value="1"/>
</dbReference>
<protein>
    <recommendedName>
        <fullName evidence="1">Reverse transcriptase domain-containing protein</fullName>
    </recommendedName>
</protein>
<dbReference type="Proteomes" id="UP001627154">
    <property type="component" value="Unassembled WGS sequence"/>
</dbReference>
<evidence type="ECO:0000313" key="3">
    <source>
        <dbReference type="Proteomes" id="UP001627154"/>
    </source>
</evidence>
<gene>
    <name evidence="2" type="ORF">TKK_000395</name>
</gene>
<dbReference type="InterPro" id="IPR005135">
    <property type="entry name" value="Endo/exonuclease/phosphatase"/>
</dbReference>
<dbReference type="CDD" id="cd01650">
    <property type="entry name" value="RT_nLTR_like"/>
    <property type="match status" value="1"/>
</dbReference>
<accession>A0ABD2XT18</accession>
<dbReference type="Pfam" id="PF14529">
    <property type="entry name" value="Exo_endo_phos_2"/>
    <property type="match status" value="1"/>
</dbReference>
<keyword evidence="3" id="KW-1185">Reference proteome</keyword>